<dbReference type="EMBL" id="FQVI01000012">
    <property type="protein sequence ID" value="SHF09149.1"/>
    <property type="molecule type" value="Genomic_DNA"/>
</dbReference>
<proteinExistence type="predicted"/>
<dbReference type="PANTHER" id="PTHR48084">
    <property type="entry name" value="2-OXOGLUTARATE OXIDOREDUCTASE SUBUNIT KORB-RELATED"/>
    <property type="match status" value="1"/>
</dbReference>
<dbReference type="Pfam" id="PF02775">
    <property type="entry name" value="TPP_enzyme_C"/>
    <property type="match status" value="1"/>
</dbReference>
<evidence type="ECO:0000259" key="2">
    <source>
        <dbReference type="Pfam" id="PF02775"/>
    </source>
</evidence>
<sequence>MGKEYKGPDCIKGTSGYCAGCGHGIINRLIAEVLEEMGLEKKTIISLAVGCSCIMGDYVEVDKIQAPHGRAPATATGIKRMRPDNLVLTYQGDGDIASIGCAEIIHAAARNEKITTIFVNNGVYGMTGGQMAPTTLPHQVTATSPRGRDTSLTGMPVKLSEMIAVLPVAYVARGSVHNPASIKKTKSYIKKAIQAQVDKEGFSMVEVLAPCPTNWHLSPLASMERIEQEVIPYYTPGELVKKEGV</sequence>
<dbReference type="InterPro" id="IPR011766">
    <property type="entry name" value="TPP_enzyme_TPP-bd"/>
</dbReference>
<dbReference type="InterPro" id="IPR029061">
    <property type="entry name" value="THDP-binding"/>
</dbReference>
<dbReference type="STRING" id="1122155.SAMN02745158_02509"/>
<dbReference type="PANTHER" id="PTHR48084:SF3">
    <property type="entry name" value="SUBUNIT OF PYRUVATE:FLAVODOXIN OXIDOREDUCTASE"/>
    <property type="match status" value="1"/>
</dbReference>
<keyword evidence="4" id="KW-1185">Reference proteome</keyword>
<accession>A0A1M4YTI0</accession>
<evidence type="ECO:0000313" key="4">
    <source>
        <dbReference type="Proteomes" id="UP000184245"/>
    </source>
</evidence>
<dbReference type="RefSeq" id="WP_072852238.1">
    <property type="nucleotide sequence ID" value="NZ_FQVI01000012.1"/>
</dbReference>
<dbReference type="AlphaFoldDB" id="A0A1M4YTI0"/>
<dbReference type="OrthoDB" id="9775140at2"/>
<evidence type="ECO:0000313" key="3">
    <source>
        <dbReference type="EMBL" id="SHF09149.1"/>
    </source>
</evidence>
<dbReference type="SUPFAM" id="SSF52518">
    <property type="entry name" value="Thiamin diphosphate-binding fold (THDP-binding)"/>
    <property type="match status" value="1"/>
</dbReference>
<dbReference type="GO" id="GO:0016625">
    <property type="term" value="F:oxidoreductase activity, acting on the aldehyde or oxo group of donors, iron-sulfur protein as acceptor"/>
    <property type="evidence" value="ECO:0007669"/>
    <property type="project" value="UniProtKB-ARBA"/>
</dbReference>
<evidence type="ECO:0000256" key="1">
    <source>
        <dbReference type="ARBA" id="ARBA00023002"/>
    </source>
</evidence>
<protein>
    <submittedName>
        <fullName evidence="3">2-oxoglutarate ferredoxin oxidoreductase subunit beta</fullName>
    </submittedName>
</protein>
<gene>
    <name evidence="3" type="ORF">SAMN02745158_02509</name>
</gene>
<dbReference type="GO" id="GO:0045333">
    <property type="term" value="P:cellular respiration"/>
    <property type="evidence" value="ECO:0007669"/>
    <property type="project" value="UniProtKB-ARBA"/>
</dbReference>
<name>A0A1M4YTI0_9CLOT</name>
<reference evidence="3 4" key="1">
    <citation type="submission" date="2016-11" db="EMBL/GenBank/DDBJ databases">
        <authorList>
            <person name="Jaros S."/>
            <person name="Januszkiewicz K."/>
            <person name="Wedrychowicz H."/>
        </authorList>
    </citation>
    <scope>NUCLEOTIDE SEQUENCE [LARGE SCALE GENOMIC DNA]</scope>
    <source>
        <strain evidence="3 4">DSM 17459</strain>
    </source>
</reference>
<feature type="domain" description="Thiamine pyrophosphate enzyme TPP-binding" evidence="2">
    <location>
        <begin position="50"/>
        <end position="207"/>
    </location>
</feature>
<dbReference type="GO" id="GO:0030976">
    <property type="term" value="F:thiamine pyrophosphate binding"/>
    <property type="evidence" value="ECO:0007669"/>
    <property type="project" value="InterPro"/>
</dbReference>
<dbReference type="InterPro" id="IPR051457">
    <property type="entry name" value="2-oxoacid:Fd_oxidoreductase"/>
</dbReference>
<organism evidence="3 4">
    <name type="scientific">Lactonifactor longoviformis DSM 17459</name>
    <dbReference type="NCBI Taxonomy" id="1122155"/>
    <lineage>
        <taxon>Bacteria</taxon>
        <taxon>Bacillati</taxon>
        <taxon>Bacillota</taxon>
        <taxon>Clostridia</taxon>
        <taxon>Eubacteriales</taxon>
        <taxon>Clostridiaceae</taxon>
        <taxon>Lactonifactor</taxon>
    </lineage>
</organism>
<dbReference type="Gene3D" id="3.40.50.970">
    <property type="match status" value="1"/>
</dbReference>
<keyword evidence="1" id="KW-0560">Oxidoreductase</keyword>
<dbReference type="Proteomes" id="UP000184245">
    <property type="component" value="Unassembled WGS sequence"/>
</dbReference>